<dbReference type="Proteomes" id="UP000032702">
    <property type="component" value="Unassembled WGS sequence"/>
</dbReference>
<dbReference type="EMBL" id="AAMD01000256">
    <property type="protein sequence ID" value="EAU62244.1"/>
    <property type="molecule type" value="Genomic_DNA"/>
</dbReference>
<evidence type="ECO:0000313" key="3">
    <source>
        <dbReference type="Proteomes" id="UP000001351"/>
    </source>
</evidence>
<dbReference type="KEGG" id="sur:STAUR_4351"/>
<dbReference type="AlphaFoldDB" id="Q08P36"/>
<protein>
    <submittedName>
        <fullName evidence="1">Conserved uncharacterized protein</fullName>
    </submittedName>
</protein>
<evidence type="ECO:0000313" key="2">
    <source>
        <dbReference type="EMBL" id="EAU62244.1"/>
    </source>
</evidence>
<dbReference type="eggNOG" id="ENOG5031PPJ">
    <property type="taxonomic scope" value="Bacteria"/>
</dbReference>
<proteinExistence type="predicted"/>
<sequence length="133" mass="15033">MEAAAKPDRGRHPLMKRLPLLALVGLGLWLWRVTEPPERELVWQLDGSGWSAVRGLDFQVTGEDGRILKREERFFSAAPPSEIRLKVDLPEGSYRALIFVKEQGQPARPPLVEALTIGENPYILRTLRLPASR</sequence>
<evidence type="ECO:0000313" key="4">
    <source>
        <dbReference type="Proteomes" id="UP000032702"/>
    </source>
</evidence>
<gene>
    <name evidence="1" type="ordered locus">STAUR_4351</name>
    <name evidence="2" type="ORF">STIAU_6573</name>
</gene>
<dbReference type="OrthoDB" id="5519047at2"/>
<dbReference type="RefSeq" id="WP_002619377.1">
    <property type="nucleotide sequence ID" value="NC_014623.1"/>
</dbReference>
<accession>Q08P36</accession>
<keyword evidence="3" id="KW-1185">Reference proteome</keyword>
<name>Q08P36_STIAD</name>
<evidence type="ECO:0000313" key="1">
    <source>
        <dbReference type="EMBL" id="ADO72131.1"/>
    </source>
</evidence>
<organism evidence="2 4">
    <name type="scientific">Stigmatella aurantiaca (strain DW4/3-1)</name>
    <dbReference type="NCBI Taxonomy" id="378806"/>
    <lineage>
        <taxon>Bacteria</taxon>
        <taxon>Pseudomonadati</taxon>
        <taxon>Myxococcota</taxon>
        <taxon>Myxococcia</taxon>
        <taxon>Myxococcales</taxon>
        <taxon>Cystobacterineae</taxon>
        <taxon>Archangiaceae</taxon>
        <taxon>Stigmatella</taxon>
    </lineage>
</organism>
<reference evidence="2 4" key="1">
    <citation type="submission" date="2006-04" db="EMBL/GenBank/DDBJ databases">
        <authorList>
            <person name="Nierman W.C."/>
        </authorList>
    </citation>
    <scope>NUCLEOTIDE SEQUENCE [LARGE SCALE GENOMIC DNA]</scope>
    <source>
        <strain evidence="2 4">DW4/3-1</strain>
    </source>
</reference>
<reference evidence="1 3" key="2">
    <citation type="journal article" date="2011" name="Mol. Biol. Evol.">
        <title>Comparative genomic analysis of fruiting body formation in Myxococcales.</title>
        <authorList>
            <person name="Huntley S."/>
            <person name="Hamann N."/>
            <person name="Wegener-Feldbrugge S."/>
            <person name="Treuner-Lange A."/>
            <person name="Kube M."/>
            <person name="Reinhardt R."/>
            <person name="Klages S."/>
            <person name="Muller R."/>
            <person name="Ronning C.M."/>
            <person name="Nierman W.C."/>
            <person name="Sogaard-Andersen L."/>
        </authorList>
    </citation>
    <scope>NUCLEOTIDE SEQUENCE [LARGE SCALE GENOMIC DNA]</scope>
    <source>
        <strain evidence="1 3">DW4/3-1</strain>
    </source>
</reference>
<dbReference type="EMBL" id="CP002271">
    <property type="protein sequence ID" value="ADO72131.1"/>
    <property type="molecule type" value="Genomic_DNA"/>
</dbReference>
<dbReference type="Proteomes" id="UP000001351">
    <property type="component" value="Chromosome"/>
</dbReference>
<dbReference type="HOGENOM" id="CLU_1766045_0_0_7"/>
<dbReference type="STRING" id="378806.STAUR_4351"/>